<accession>A0A6N6VWE5</accession>
<protein>
    <submittedName>
        <fullName evidence="1">Winged helix-turn-helix transcriptional regulator</fullName>
    </submittedName>
</protein>
<dbReference type="AlphaFoldDB" id="A0A6N6VWE5"/>
<keyword evidence="2" id="KW-1185">Reference proteome</keyword>
<evidence type="ECO:0000313" key="1">
    <source>
        <dbReference type="EMBL" id="KAB8040793.1"/>
    </source>
</evidence>
<dbReference type="Pfam" id="PF13412">
    <property type="entry name" value="HTH_24"/>
    <property type="match status" value="1"/>
</dbReference>
<dbReference type="OrthoDB" id="371140at2"/>
<proteinExistence type="predicted"/>
<dbReference type="Gene3D" id="1.10.10.10">
    <property type="entry name" value="Winged helix-like DNA-binding domain superfamily/Winged helix DNA-binding domain"/>
    <property type="match status" value="1"/>
</dbReference>
<gene>
    <name evidence="1" type="ORF">GCL60_02375</name>
</gene>
<dbReference type="InterPro" id="IPR036390">
    <property type="entry name" value="WH_DNA-bd_sf"/>
</dbReference>
<comment type="caution">
    <text evidence="1">The sequence shown here is derived from an EMBL/GenBank/DDBJ whole genome shotgun (WGS) entry which is preliminary data.</text>
</comment>
<dbReference type="EMBL" id="WFLM01000001">
    <property type="protein sequence ID" value="KAB8040793.1"/>
    <property type="molecule type" value="Genomic_DNA"/>
</dbReference>
<name>A0A6N6VWE5_9BACT</name>
<evidence type="ECO:0000313" key="2">
    <source>
        <dbReference type="Proteomes" id="UP000437748"/>
    </source>
</evidence>
<reference evidence="1 2" key="1">
    <citation type="submission" date="2019-10" db="EMBL/GenBank/DDBJ databases">
        <title>New species of Slilvanegrellaceae.</title>
        <authorList>
            <person name="Pitt A."/>
            <person name="Hahn M.W."/>
        </authorList>
    </citation>
    <scope>NUCLEOTIDE SEQUENCE [LARGE SCALE GENOMIC DNA]</scope>
    <source>
        <strain evidence="1 2">SP-Ram-0.45-NSY-1</strain>
    </source>
</reference>
<dbReference type="SUPFAM" id="SSF46785">
    <property type="entry name" value="Winged helix' DNA-binding domain"/>
    <property type="match status" value="1"/>
</dbReference>
<dbReference type="RefSeq" id="WP_153418311.1">
    <property type="nucleotide sequence ID" value="NZ_WFLM01000001.1"/>
</dbReference>
<sequence>MIKIKADTTESNAELSTDSSKSWTVFTNHAHVMILLSQDPKMVLREVALKIGITERAVQKIVADLQESGFIIKEKTGRSNHYKLIFDKPLRHPIEAHKKVKEVIQLINS</sequence>
<dbReference type="InterPro" id="IPR036388">
    <property type="entry name" value="WH-like_DNA-bd_sf"/>
</dbReference>
<organism evidence="1 2">
    <name type="scientific">Silvanigrella paludirubra</name>
    <dbReference type="NCBI Taxonomy" id="2499159"/>
    <lineage>
        <taxon>Bacteria</taxon>
        <taxon>Pseudomonadati</taxon>
        <taxon>Bdellovibrionota</taxon>
        <taxon>Oligoflexia</taxon>
        <taxon>Silvanigrellales</taxon>
        <taxon>Silvanigrellaceae</taxon>
        <taxon>Silvanigrella</taxon>
    </lineage>
</organism>
<dbReference type="Proteomes" id="UP000437748">
    <property type="component" value="Unassembled WGS sequence"/>
</dbReference>